<comment type="caution">
    <text evidence="9">The sequence shown here is derived from an EMBL/GenBank/DDBJ whole genome shotgun (WGS) entry which is preliminary data.</text>
</comment>
<dbReference type="InterPro" id="IPR050131">
    <property type="entry name" value="Peptidase_S8_subtilisin-like"/>
</dbReference>
<keyword evidence="3 6" id="KW-0378">Hydrolase</keyword>
<dbReference type="PROSITE" id="PS51892">
    <property type="entry name" value="SUBTILASE"/>
    <property type="match status" value="1"/>
</dbReference>
<dbReference type="OrthoDB" id="9798386at2"/>
<evidence type="ECO:0000256" key="7">
    <source>
        <dbReference type="RuleBase" id="RU003355"/>
    </source>
</evidence>
<keyword evidence="4 6" id="KW-0720">Serine protease</keyword>
<keyword evidence="10" id="KW-1185">Reference proteome</keyword>
<evidence type="ECO:0000256" key="3">
    <source>
        <dbReference type="ARBA" id="ARBA00022801"/>
    </source>
</evidence>
<dbReference type="PANTHER" id="PTHR43806">
    <property type="entry name" value="PEPTIDASE S8"/>
    <property type="match status" value="1"/>
</dbReference>
<dbReference type="GO" id="GO:0006508">
    <property type="term" value="P:proteolysis"/>
    <property type="evidence" value="ECO:0007669"/>
    <property type="project" value="UniProtKB-KW"/>
</dbReference>
<dbReference type="InterPro" id="IPR000209">
    <property type="entry name" value="Peptidase_S8/S53_dom"/>
</dbReference>
<name>A0A7V7QN85_9FIRM</name>
<dbReference type="Gene3D" id="3.40.50.200">
    <property type="entry name" value="Peptidase S8/S53 domain"/>
    <property type="match status" value="1"/>
</dbReference>
<feature type="domain" description="Peptidase S8/S53" evidence="8">
    <location>
        <begin position="20"/>
        <end position="290"/>
    </location>
</feature>
<evidence type="ECO:0000256" key="5">
    <source>
        <dbReference type="PIRSR" id="PIRSR615500-1"/>
    </source>
</evidence>
<evidence type="ECO:0000256" key="4">
    <source>
        <dbReference type="ARBA" id="ARBA00022825"/>
    </source>
</evidence>
<dbReference type="Pfam" id="PF00082">
    <property type="entry name" value="Peptidase_S8"/>
    <property type="match status" value="1"/>
</dbReference>
<keyword evidence="2 6" id="KW-0645">Protease</keyword>
<reference evidence="9 10" key="1">
    <citation type="submission" date="2019-09" db="EMBL/GenBank/DDBJ databases">
        <authorList>
            <person name="Valk L.C."/>
        </authorList>
    </citation>
    <scope>NUCLEOTIDE SEQUENCE [LARGE SCALE GENOMIC DNA]</scope>
    <source>
        <strain evidence="9">GalUA</strain>
    </source>
</reference>
<dbReference type="SUPFAM" id="SSF52743">
    <property type="entry name" value="Subtilisin-like"/>
    <property type="match status" value="1"/>
</dbReference>
<evidence type="ECO:0000313" key="10">
    <source>
        <dbReference type="Proteomes" id="UP000461768"/>
    </source>
</evidence>
<organism evidence="9 10">
    <name type="scientific">Candidatus Galacturonatibacter soehngenii</name>
    <dbReference type="NCBI Taxonomy" id="2307010"/>
    <lineage>
        <taxon>Bacteria</taxon>
        <taxon>Bacillati</taxon>
        <taxon>Bacillota</taxon>
        <taxon>Clostridia</taxon>
        <taxon>Lachnospirales</taxon>
        <taxon>Lachnospiraceae</taxon>
        <taxon>Candidatus Galacturonatibacter</taxon>
    </lineage>
</organism>
<dbReference type="Proteomes" id="UP000461768">
    <property type="component" value="Unassembled WGS sequence"/>
</dbReference>
<dbReference type="PANTHER" id="PTHR43806:SF65">
    <property type="entry name" value="SERINE PROTEASE APRX"/>
    <property type="match status" value="1"/>
</dbReference>
<proteinExistence type="inferred from homology"/>
<dbReference type="AlphaFoldDB" id="A0A7V7QN85"/>
<dbReference type="PROSITE" id="PS00138">
    <property type="entry name" value="SUBTILASE_SER"/>
    <property type="match status" value="1"/>
</dbReference>
<evidence type="ECO:0000256" key="2">
    <source>
        <dbReference type="ARBA" id="ARBA00022670"/>
    </source>
</evidence>
<dbReference type="InterPro" id="IPR023827">
    <property type="entry name" value="Peptidase_S8_Asp-AS"/>
</dbReference>
<comment type="similarity">
    <text evidence="1 6 7">Belongs to the peptidase S8 family.</text>
</comment>
<dbReference type="PRINTS" id="PR00723">
    <property type="entry name" value="SUBTILISIN"/>
</dbReference>
<gene>
    <name evidence="9" type="ORF">F7O84_07030</name>
</gene>
<feature type="active site" description="Charge relay system" evidence="5 6">
    <location>
        <position position="244"/>
    </location>
</feature>
<accession>A0A7V7QN85</accession>
<evidence type="ECO:0000259" key="8">
    <source>
        <dbReference type="Pfam" id="PF00082"/>
    </source>
</evidence>
<dbReference type="RefSeq" id="WP_151143469.1">
    <property type="nucleotide sequence ID" value="NZ_WAGX01000004.1"/>
</dbReference>
<evidence type="ECO:0000256" key="1">
    <source>
        <dbReference type="ARBA" id="ARBA00011073"/>
    </source>
</evidence>
<dbReference type="InterPro" id="IPR023828">
    <property type="entry name" value="Peptidase_S8_Ser-AS"/>
</dbReference>
<dbReference type="InterPro" id="IPR015500">
    <property type="entry name" value="Peptidase_S8_subtilisin-rel"/>
</dbReference>
<protein>
    <submittedName>
        <fullName evidence="9">S8 family peptidase</fullName>
    </submittedName>
</protein>
<dbReference type="GO" id="GO:0004252">
    <property type="term" value="F:serine-type endopeptidase activity"/>
    <property type="evidence" value="ECO:0007669"/>
    <property type="project" value="UniProtKB-UniRule"/>
</dbReference>
<dbReference type="CDD" id="cd07487">
    <property type="entry name" value="Peptidases_S8_1"/>
    <property type="match status" value="1"/>
</dbReference>
<evidence type="ECO:0000256" key="6">
    <source>
        <dbReference type="PROSITE-ProRule" id="PRU01240"/>
    </source>
</evidence>
<evidence type="ECO:0000313" key="9">
    <source>
        <dbReference type="EMBL" id="KAB1440123.1"/>
    </source>
</evidence>
<dbReference type="PROSITE" id="PS00136">
    <property type="entry name" value="SUBTILASE_ASP"/>
    <property type="match status" value="1"/>
</dbReference>
<feature type="active site" description="Charge relay system" evidence="5 6">
    <location>
        <position position="29"/>
    </location>
</feature>
<feature type="active site" description="Charge relay system" evidence="5 6">
    <location>
        <position position="61"/>
    </location>
</feature>
<reference evidence="9 10" key="2">
    <citation type="submission" date="2020-02" db="EMBL/GenBank/DDBJ databases">
        <title>Candidatus Galacturonibacter soehngenii shows hetero-acetogenic catabolism of galacturonic acid but lacks a canonical carbon monoxide dehydrogenase/acetyl-CoA synthase complex.</title>
        <authorList>
            <person name="Diender M."/>
            <person name="Stouten G.R."/>
            <person name="Petersen J.F."/>
            <person name="Nielsen P.H."/>
            <person name="Dueholm M.S."/>
            <person name="Pronk J.T."/>
            <person name="Van Loosdrecht M.C.M."/>
        </authorList>
    </citation>
    <scope>NUCLEOTIDE SEQUENCE [LARGE SCALE GENOMIC DNA]</scope>
    <source>
        <strain evidence="9">GalUA</strain>
    </source>
</reference>
<sequence>MYYVKKKVNYNYASQNNITGRGVTIAIMDTGIYHHSDFDNRIIGFKDLVNNRIGIYDDNSHGTHVAGICAGNGKLSIGKYAGMAPGSNIVMIKILDDGGNGESNSITRGVEWILRNKNRYNIRLLNISVGTLPRTGAEEKSAILDSVEEAWDNGIVVVAAAGNSGPGGYTITTPGISRKVITVGSSDDGLQDVFGRVKTNYSGRGPTMSCICKPDIVAPGMNITACNAMNLRDSKAYSIKSGTSMSTPVVTGALALLLEKHPDMGTRDVKMRIKDSAVNLGLPRNRQGWGALDIEQLLKN</sequence>
<dbReference type="EMBL" id="WAGX01000004">
    <property type="protein sequence ID" value="KAB1440123.1"/>
    <property type="molecule type" value="Genomic_DNA"/>
</dbReference>
<dbReference type="InterPro" id="IPR036852">
    <property type="entry name" value="Peptidase_S8/S53_dom_sf"/>
</dbReference>